<reference evidence="8" key="1">
    <citation type="submission" date="2014-05" db="EMBL/GenBank/DDBJ databases">
        <authorList>
            <person name="Chronopoulou M."/>
        </authorList>
    </citation>
    <scope>NUCLEOTIDE SEQUENCE</scope>
    <source>
        <tissue evidence="8">Whole organism</tissue>
    </source>
</reference>
<dbReference type="Pfam" id="PF13359">
    <property type="entry name" value="DDE_Tnp_4"/>
    <property type="match status" value="1"/>
</dbReference>
<evidence type="ECO:0000256" key="6">
    <source>
        <dbReference type="PROSITE-ProRule" id="PRU00309"/>
    </source>
</evidence>
<dbReference type="SMART" id="SM00980">
    <property type="entry name" value="THAP"/>
    <property type="match status" value="1"/>
</dbReference>
<evidence type="ECO:0000313" key="8">
    <source>
        <dbReference type="EMBL" id="CDW19422.1"/>
    </source>
</evidence>
<dbReference type="Gene3D" id="6.20.210.20">
    <property type="entry name" value="THAP domain"/>
    <property type="match status" value="1"/>
</dbReference>
<dbReference type="InterPro" id="IPR038441">
    <property type="entry name" value="THAP_Znf_sf"/>
</dbReference>
<dbReference type="KEGG" id="lsm:121113605"/>
<keyword evidence="3 6" id="KW-0863">Zinc-finger</keyword>
<evidence type="ECO:0000256" key="3">
    <source>
        <dbReference type="ARBA" id="ARBA00022771"/>
    </source>
</evidence>
<keyword evidence="4" id="KW-0862">Zinc</keyword>
<dbReference type="EMBL" id="HACA01002061">
    <property type="protein sequence ID" value="CDW19422.1"/>
    <property type="molecule type" value="Transcribed_RNA"/>
</dbReference>
<dbReference type="GO" id="GO:0003677">
    <property type="term" value="F:DNA binding"/>
    <property type="evidence" value="ECO:0007669"/>
    <property type="project" value="UniProtKB-UniRule"/>
</dbReference>
<evidence type="ECO:0000256" key="1">
    <source>
        <dbReference type="ARBA" id="ARBA00001968"/>
    </source>
</evidence>
<organism evidence="8">
    <name type="scientific">Lepeophtheirus salmonis</name>
    <name type="common">Salmon louse</name>
    <name type="synonym">Caligus salmonis</name>
    <dbReference type="NCBI Taxonomy" id="72036"/>
    <lineage>
        <taxon>Eukaryota</taxon>
        <taxon>Metazoa</taxon>
        <taxon>Ecdysozoa</taxon>
        <taxon>Arthropoda</taxon>
        <taxon>Crustacea</taxon>
        <taxon>Multicrustacea</taxon>
        <taxon>Hexanauplia</taxon>
        <taxon>Copepoda</taxon>
        <taxon>Siphonostomatoida</taxon>
        <taxon>Caligidae</taxon>
        <taxon>Lepeophtheirus</taxon>
    </lineage>
</organism>
<dbReference type="GeneID" id="121113605"/>
<sequence length="500" mass="56283">MDGELIKTEDDDSLHSCVMIQDDCEVIDVVPGSMKSSPTNNSNANTNISPMKSIKKVSGRYCAVKYCRSDPKNTQFFGFPSKKIEQKLLWIKALKGISSTADVICCNHFHKLKPSNNPSDPDYVPTIFKCYHIQLQLKRKNAKKREKLYKVMTTTTAPTTSTTNGSLEDHSSIIDIEEGIDIPPSVPNSTILISDPITIKNEEDPLPIECDMPVSPSDTILTTSSPVIDQQRNPKEDFFTRVLSSDHDCMSLCGVPSSVLFKVCGSINQPHSKDLSKLEKVMIFFMKLRFNNPFTFIGALFGTNELTARESFISVTKSIFMTFKNSVQWVPDNFPLKYPNQSIFNSEFPKAKAMLQIIEMNIETPEGDDSETVPTMKYLIATSPSGIALFISRPYGGQFSDTHIVLDSGLFELLEKNDLVFCRKGFENLEQYILNKGAFLRRISDHETTLASQIKRISKGIRQFEVLKMLDNNLLPYMEVLIFCVAAIRNLILQFTSHTI</sequence>
<evidence type="ECO:0000259" key="7">
    <source>
        <dbReference type="PROSITE" id="PS50950"/>
    </source>
</evidence>
<dbReference type="OrthoDB" id="6598185at2759"/>
<protein>
    <recommendedName>
        <fullName evidence="7">THAP-type domain-containing protein</fullName>
    </recommendedName>
</protein>
<evidence type="ECO:0000256" key="2">
    <source>
        <dbReference type="ARBA" id="ARBA00022723"/>
    </source>
</evidence>
<comment type="cofactor">
    <cofactor evidence="1">
        <name>a divalent metal cation</name>
        <dbReference type="ChEBI" id="CHEBI:60240"/>
    </cofactor>
</comment>
<dbReference type="Pfam" id="PF05485">
    <property type="entry name" value="THAP"/>
    <property type="match status" value="1"/>
</dbReference>
<evidence type="ECO:0000256" key="5">
    <source>
        <dbReference type="ARBA" id="ARBA00023125"/>
    </source>
</evidence>
<keyword evidence="5 6" id="KW-0238">DNA-binding</keyword>
<keyword evidence="2" id="KW-0479">Metal-binding</keyword>
<evidence type="ECO:0000256" key="4">
    <source>
        <dbReference type="ARBA" id="ARBA00022833"/>
    </source>
</evidence>
<dbReference type="PANTHER" id="PTHR23080">
    <property type="entry name" value="THAP DOMAIN PROTEIN"/>
    <property type="match status" value="1"/>
</dbReference>
<dbReference type="AlphaFoldDB" id="A0A0K2T1G9"/>
<dbReference type="PROSITE" id="PS50950">
    <property type="entry name" value="ZF_THAP"/>
    <property type="match status" value="1"/>
</dbReference>
<feature type="domain" description="THAP-type" evidence="7">
    <location>
        <begin position="57"/>
        <end position="128"/>
    </location>
</feature>
<accession>A0A0K2T1G9</accession>
<dbReference type="RefSeq" id="XP_040563367.1">
    <property type="nucleotide sequence ID" value="XM_040707433.2"/>
</dbReference>
<proteinExistence type="predicted"/>
<dbReference type="GO" id="GO:0008270">
    <property type="term" value="F:zinc ion binding"/>
    <property type="evidence" value="ECO:0007669"/>
    <property type="project" value="UniProtKB-KW"/>
</dbReference>
<dbReference type="InterPro" id="IPR006612">
    <property type="entry name" value="THAP_Znf"/>
</dbReference>
<dbReference type="SUPFAM" id="SSF57716">
    <property type="entry name" value="Glucocorticoid receptor-like (DNA-binding domain)"/>
    <property type="match status" value="1"/>
</dbReference>
<dbReference type="InterPro" id="IPR027806">
    <property type="entry name" value="HARBI1_dom"/>
</dbReference>
<name>A0A0K2T1G9_LEPSM</name>